<evidence type="ECO:0000313" key="3">
    <source>
        <dbReference type="Proteomes" id="UP000036102"/>
    </source>
</evidence>
<gene>
    <name evidence="2" type="ORF">Msub_12177</name>
</gene>
<dbReference type="Proteomes" id="UP000036102">
    <property type="component" value="Unassembled WGS sequence"/>
</dbReference>
<keyword evidence="1" id="KW-0732">Signal</keyword>
<reference evidence="2 3" key="1">
    <citation type="submission" date="2015-06" db="EMBL/GenBank/DDBJ databases">
        <title>Marinobacter subterrani, a genetically tractable neutrophilic iron-oxidizing strain isolated from the Soudan Iron Mine.</title>
        <authorList>
            <person name="Bonis B.M."/>
            <person name="Gralnick J.A."/>
        </authorList>
    </citation>
    <scope>NUCLEOTIDE SEQUENCE [LARGE SCALE GENOMIC DNA]</scope>
    <source>
        <strain evidence="2 3">JG233</strain>
    </source>
</reference>
<protein>
    <submittedName>
        <fullName evidence="2">Uncharacterized protein</fullName>
    </submittedName>
</protein>
<dbReference type="EMBL" id="LFBU01000001">
    <property type="protein sequence ID" value="KMQ75968.1"/>
    <property type="molecule type" value="Genomic_DNA"/>
</dbReference>
<sequence length="274" mass="28549">MLRRTLYPGFAAITLCTSLILSACGGSSSSTTTTSGGAPTTLKAGLYEAKILYVNGAPPKAATTYLSPTGNFAAVFGGSAGLTLGNLAFANMRISGTSHDYRQLDPGQPDPKGFFEDKGAEQGVITGTITSQGSATFSTADASGQVNTNVTLQRINSLSDLGISLGTASGTYVSREEGQPDVSLTVDGNGSLYSEYYKQATGCVLQGTETVSIPDTSINVFNITYTMSNCNNDNVNRNGEYSGVGFFGPTQDQRMQMVFAADNGTVAMRFDGVK</sequence>
<keyword evidence="3" id="KW-1185">Reference proteome</keyword>
<organism evidence="2 3">
    <name type="scientific">Marinobacter subterrani</name>
    <dbReference type="NCBI Taxonomy" id="1658765"/>
    <lineage>
        <taxon>Bacteria</taxon>
        <taxon>Pseudomonadati</taxon>
        <taxon>Pseudomonadota</taxon>
        <taxon>Gammaproteobacteria</taxon>
        <taxon>Pseudomonadales</taxon>
        <taxon>Marinobacteraceae</taxon>
        <taxon>Marinobacter</taxon>
    </lineage>
</organism>
<name>A0A0J7JBV1_9GAMM</name>
<dbReference type="AlphaFoldDB" id="A0A0J7JBV1"/>
<dbReference type="PATRIC" id="fig|1658765.3.peg.2182"/>
<dbReference type="PROSITE" id="PS51257">
    <property type="entry name" value="PROKAR_LIPOPROTEIN"/>
    <property type="match status" value="1"/>
</dbReference>
<feature type="chain" id="PRO_5005289520" evidence="1">
    <location>
        <begin position="24"/>
        <end position="274"/>
    </location>
</feature>
<accession>A0A0J7JBV1</accession>
<evidence type="ECO:0000256" key="1">
    <source>
        <dbReference type="SAM" id="SignalP"/>
    </source>
</evidence>
<evidence type="ECO:0000313" key="2">
    <source>
        <dbReference type="EMBL" id="KMQ75968.1"/>
    </source>
</evidence>
<feature type="signal peptide" evidence="1">
    <location>
        <begin position="1"/>
        <end position="23"/>
    </location>
</feature>
<dbReference type="RefSeq" id="WP_048496011.1">
    <property type="nucleotide sequence ID" value="NZ_LFBU01000001.1"/>
</dbReference>
<comment type="caution">
    <text evidence="2">The sequence shown here is derived from an EMBL/GenBank/DDBJ whole genome shotgun (WGS) entry which is preliminary data.</text>
</comment>
<dbReference type="OrthoDB" id="6363975at2"/>
<proteinExistence type="predicted"/>